<evidence type="ECO:0000313" key="2">
    <source>
        <dbReference type="Proteomes" id="UP001497392"/>
    </source>
</evidence>
<gene>
    <name evidence="1" type="primary">g2528</name>
    <name evidence="1" type="ORF">VP750_LOCUS2158</name>
</gene>
<dbReference type="EMBL" id="CAXHTA020000004">
    <property type="protein sequence ID" value="CAL5220499.1"/>
    <property type="molecule type" value="Genomic_DNA"/>
</dbReference>
<evidence type="ECO:0000313" key="1">
    <source>
        <dbReference type="EMBL" id="CAL5220499.1"/>
    </source>
</evidence>
<keyword evidence="2" id="KW-1185">Reference proteome</keyword>
<reference evidence="1 2" key="1">
    <citation type="submission" date="2024-06" db="EMBL/GenBank/DDBJ databases">
        <authorList>
            <person name="Kraege A."/>
            <person name="Thomma B."/>
        </authorList>
    </citation>
    <scope>NUCLEOTIDE SEQUENCE [LARGE SCALE GENOMIC DNA]</scope>
</reference>
<sequence>MQSLAHPVQASVAGVTGRGRECLRPFRAQPVAAAPFAVRRSAARRSLVISNGVGDVAKYLSEAASSIFKTDDSNVPWSGSGTPFSGRITHHEEVSRLRKVYELVKEARQQVEGCTNPSAANYNPSATSDDGTCTFVVPESDKELSGDLYTYVTSSLSSLWGSNFEQQSDKDKRADFSKLGLTGYSGDKVISQRDIQRLLSYEKVVKKALDQAEQDVESK</sequence>
<protein>
    <submittedName>
        <fullName evidence="1">G2528 protein</fullName>
    </submittedName>
</protein>
<name>A0ABP1FMV3_9CHLO</name>
<dbReference type="Proteomes" id="UP001497392">
    <property type="component" value="Unassembled WGS sequence"/>
</dbReference>
<organism evidence="1 2">
    <name type="scientific">Coccomyxa viridis</name>
    <dbReference type="NCBI Taxonomy" id="1274662"/>
    <lineage>
        <taxon>Eukaryota</taxon>
        <taxon>Viridiplantae</taxon>
        <taxon>Chlorophyta</taxon>
        <taxon>core chlorophytes</taxon>
        <taxon>Trebouxiophyceae</taxon>
        <taxon>Trebouxiophyceae incertae sedis</taxon>
        <taxon>Coccomyxaceae</taxon>
        <taxon>Coccomyxa</taxon>
    </lineage>
</organism>
<proteinExistence type="predicted"/>
<accession>A0ABP1FMV3</accession>
<comment type="caution">
    <text evidence="1">The sequence shown here is derived from an EMBL/GenBank/DDBJ whole genome shotgun (WGS) entry which is preliminary data.</text>
</comment>